<comment type="caution">
    <text evidence="2">The sequence shown here is derived from an EMBL/GenBank/DDBJ whole genome shotgun (WGS) entry which is preliminary data.</text>
</comment>
<proteinExistence type="predicted"/>
<keyword evidence="3" id="KW-1185">Reference proteome</keyword>
<protein>
    <submittedName>
        <fullName evidence="2">Uncharacterized protein</fullName>
    </submittedName>
</protein>
<dbReference type="Proteomes" id="UP000324222">
    <property type="component" value="Unassembled WGS sequence"/>
</dbReference>
<dbReference type="AlphaFoldDB" id="A0A5B7KFX4"/>
<feature type="region of interest" description="Disordered" evidence="1">
    <location>
        <begin position="48"/>
        <end position="68"/>
    </location>
</feature>
<organism evidence="2 3">
    <name type="scientific">Portunus trituberculatus</name>
    <name type="common">Swimming crab</name>
    <name type="synonym">Neptunus trituberculatus</name>
    <dbReference type="NCBI Taxonomy" id="210409"/>
    <lineage>
        <taxon>Eukaryota</taxon>
        <taxon>Metazoa</taxon>
        <taxon>Ecdysozoa</taxon>
        <taxon>Arthropoda</taxon>
        <taxon>Crustacea</taxon>
        <taxon>Multicrustacea</taxon>
        <taxon>Malacostraca</taxon>
        <taxon>Eumalacostraca</taxon>
        <taxon>Eucarida</taxon>
        <taxon>Decapoda</taxon>
        <taxon>Pleocyemata</taxon>
        <taxon>Brachyura</taxon>
        <taxon>Eubrachyura</taxon>
        <taxon>Portunoidea</taxon>
        <taxon>Portunidae</taxon>
        <taxon>Portuninae</taxon>
        <taxon>Portunus</taxon>
    </lineage>
</organism>
<name>A0A5B7KFX4_PORTR</name>
<reference evidence="2 3" key="1">
    <citation type="submission" date="2019-05" db="EMBL/GenBank/DDBJ databases">
        <title>Another draft genome of Portunus trituberculatus and its Hox gene families provides insights of decapod evolution.</title>
        <authorList>
            <person name="Jeong J.-H."/>
            <person name="Song I."/>
            <person name="Kim S."/>
            <person name="Choi T."/>
            <person name="Kim D."/>
            <person name="Ryu S."/>
            <person name="Kim W."/>
        </authorList>
    </citation>
    <scope>NUCLEOTIDE SEQUENCE [LARGE SCALE GENOMIC DNA]</scope>
    <source>
        <tissue evidence="2">Muscle</tissue>
    </source>
</reference>
<evidence type="ECO:0000256" key="1">
    <source>
        <dbReference type="SAM" id="MobiDB-lite"/>
    </source>
</evidence>
<gene>
    <name evidence="2" type="ORF">E2C01_101504</name>
</gene>
<feature type="compositionally biased region" description="Basic and acidic residues" evidence="1">
    <location>
        <begin position="48"/>
        <end position="57"/>
    </location>
</feature>
<dbReference type="EMBL" id="VSRR010147534">
    <property type="protein sequence ID" value="MPD05744.1"/>
    <property type="molecule type" value="Genomic_DNA"/>
</dbReference>
<sequence>MIQLPSPLIHFPSPSLHPSAPPLPLLAIINFPSTGLLSCTDAHNTHRIDERRAGRVGEEEEQGEEEDG</sequence>
<feature type="compositionally biased region" description="Acidic residues" evidence="1">
    <location>
        <begin position="58"/>
        <end position="68"/>
    </location>
</feature>
<evidence type="ECO:0000313" key="3">
    <source>
        <dbReference type="Proteomes" id="UP000324222"/>
    </source>
</evidence>
<evidence type="ECO:0000313" key="2">
    <source>
        <dbReference type="EMBL" id="MPD05744.1"/>
    </source>
</evidence>
<accession>A0A5B7KFX4</accession>